<proteinExistence type="predicted"/>
<dbReference type="GO" id="GO:0009425">
    <property type="term" value="C:bacterial-type flagellum basal body"/>
    <property type="evidence" value="ECO:0007669"/>
    <property type="project" value="UniProtKB-SubCell"/>
</dbReference>
<evidence type="ECO:0000256" key="9">
    <source>
        <dbReference type="SAM" id="Phobius"/>
    </source>
</evidence>
<organism evidence="10">
    <name type="scientific">mine drainage metagenome</name>
    <dbReference type="NCBI Taxonomy" id="410659"/>
    <lineage>
        <taxon>unclassified sequences</taxon>
        <taxon>metagenomes</taxon>
        <taxon>ecological metagenomes</taxon>
    </lineage>
</organism>
<evidence type="ECO:0000256" key="8">
    <source>
        <dbReference type="ARBA" id="ARBA00023143"/>
    </source>
</evidence>
<reference evidence="10" key="1">
    <citation type="submission" date="2009-10" db="EMBL/GenBank/DDBJ databases">
        <title>Diversity of trophic interactions inside an arsenic-rich microbial ecosystem.</title>
        <authorList>
            <person name="Bertin P.N."/>
            <person name="Heinrich-Salmeron A."/>
            <person name="Pelletier E."/>
            <person name="Goulhen-Chollet F."/>
            <person name="Arsene-Ploetze F."/>
            <person name="Gallien S."/>
            <person name="Calteau A."/>
            <person name="Vallenet D."/>
            <person name="Casiot C."/>
            <person name="Chane-Woon-Ming B."/>
            <person name="Giloteaux L."/>
            <person name="Barakat M."/>
            <person name="Bonnefoy V."/>
            <person name="Bruneel O."/>
            <person name="Chandler M."/>
            <person name="Cleiss J."/>
            <person name="Duran R."/>
            <person name="Elbaz-Poulichet F."/>
            <person name="Fonknechten N."/>
            <person name="Lauga B."/>
            <person name="Mornico D."/>
            <person name="Ortet P."/>
            <person name="Schaeffer C."/>
            <person name="Siguier P."/>
            <person name="Alexander Thil Smith A."/>
            <person name="Van Dorsselaer A."/>
            <person name="Weissenbach J."/>
            <person name="Medigue C."/>
            <person name="Le Paslier D."/>
        </authorList>
    </citation>
    <scope>NUCLEOTIDE SEQUENCE</scope>
</reference>
<dbReference type="InterPro" id="IPR002191">
    <property type="entry name" value="Bac_export_3"/>
</dbReference>
<keyword evidence="5 9" id="KW-0812">Transmembrane</keyword>
<dbReference type="GO" id="GO:0005886">
    <property type="term" value="C:plasma membrane"/>
    <property type="evidence" value="ECO:0007669"/>
    <property type="project" value="UniProtKB-SubCell"/>
</dbReference>
<evidence type="ECO:0000256" key="4">
    <source>
        <dbReference type="ARBA" id="ARBA00022475"/>
    </source>
</evidence>
<dbReference type="AlphaFoldDB" id="E6PMJ2"/>
<dbReference type="NCBIfam" id="TIGR01402">
    <property type="entry name" value="fliQ"/>
    <property type="match status" value="1"/>
</dbReference>
<dbReference type="PANTHER" id="PTHR34040">
    <property type="entry name" value="FLAGELLAR BIOSYNTHETIC PROTEIN FLIQ"/>
    <property type="match status" value="1"/>
</dbReference>
<name>E6PMJ2_9ZZZZ</name>
<feature type="transmembrane region" description="Helical" evidence="9">
    <location>
        <begin position="56"/>
        <end position="77"/>
    </location>
</feature>
<sequence length="94" mass="9748">MTPESVMTLGRHAMEITLMVAAPMLLVALVVGLIVSIFQAATQINETTLSFIPKLVGIFIALIVAGPCRLSALAAGARNGLGQLYCKSPPLGAL</sequence>
<dbReference type="GO" id="GO:0044780">
    <property type="term" value="P:bacterial-type flagellum assembly"/>
    <property type="evidence" value="ECO:0007669"/>
    <property type="project" value="InterPro"/>
</dbReference>
<gene>
    <name evidence="10" type="primary">fliQ</name>
    <name evidence="10" type="ORF">CARN2_1134</name>
</gene>
<evidence type="ECO:0000256" key="1">
    <source>
        <dbReference type="ARBA" id="ARBA00004117"/>
    </source>
</evidence>
<dbReference type="GO" id="GO:0009306">
    <property type="term" value="P:protein secretion"/>
    <property type="evidence" value="ECO:0007669"/>
    <property type="project" value="InterPro"/>
</dbReference>
<keyword evidence="10" id="KW-0969">Cilium</keyword>
<accession>E6PMJ2</accession>
<keyword evidence="10" id="KW-0966">Cell projection</keyword>
<dbReference type="Pfam" id="PF01313">
    <property type="entry name" value="Bac_export_3"/>
    <property type="match status" value="1"/>
</dbReference>
<evidence type="ECO:0000256" key="2">
    <source>
        <dbReference type="ARBA" id="ARBA00004651"/>
    </source>
</evidence>
<evidence type="ECO:0000256" key="6">
    <source>
        <dbReference type="ARBA" id="ARBA00022989"/>
    </source>
</evidence>
<dbReference type="InterPro" id="IPR006305">
    <property type="entry name" value="FliQ"/>
</dbReference>
<dbReference type="PANTHER" id="PTHR34040:SF2">
    <property type="entry name" value="FLAGELLAR BIOSYNTHETIC PROTEIN FLIQ"/>
    <property type="match status" value="1"/>
</dbReference>
<evidence type="ECO:0000256" key="7">
    <source>
        <dbReference type="ARBA" id="ARBA00023136"/>
    </source>
</evidence>
<evidence type="ECO:0000256" key="3">
    <source>
        <dbReference type="ARBA" id="ARBA00021718"/>
    </source>
</evidence>
<keyword evidence="7 9" id="KW-0472">Membrane</keyword>
<evidence type="ECO:0000256" key="5">
    <source>
        <dbReference type="ARBA" id="ARBA00022692"/>
    </source>
</evidence>
<evidence type="ECO:0000313" key="10">
    <source>
        <dbReference type="EMBL" id="CBH96144.1"/>
    </source>
</evidence>
<keyword evidence="10" id="KW-0282">Flagellum</keyword>
<dbReference type="PRINTS" id="PR00952">
    <property type="entry name" value="TYPE3IMQPROT"/>
</dbReference>
<comment type="caution">
    <text evidence="10">The sequence shown here is derived from an EMBL/GenBank/DDBJ whole genome shotgun (WGS) entry which is preliminary data.</text>
</comment>
<keyword evidence="8" id="KW-0975">Bacterial flagellum</keyword>
<dbReference type="EMBL" id="CABM01000020">
    <property type="protein sequence ID" value="CBH96144.1"/>
    <property type="molecule type" value="Genomic_DNA"/>
</dbReference>
<keyword evidence="6 9" id="KW-1133">Transmembrane helix</keyword>
<comment type="subcellular location">
    <subcellularLocation>
        <location evidence="1">Bacterial flagellum basal body</location>
    </subcellularLocation>
    <subcellularLocation>
        <location evidence="2">Cell membrane</location>
        <topology evidence="2">Multi-pass membrane protein</topology>
    </subcellularLocation>
</comment>
<keyword evidence="4" id="KW-1003">Cell membrane</keyword>
<protein>
    <recommendedName>
        <fullName evidence="3">Flagellar biosynthetic protein FliQ</fullName>
    </recommendedName>
</protein>